<dbReference type="EMBL" id="BONP01000015">
    <property type="protein sequence ID" value="GIG40798.1"/>
    <property type="molecule type" value="Genomic_DNA"/>
</dbReference>
<organism evidence="1 2">
    <name type="scientific">Cellulomonas phragmiteti</name>
    <dbReference type="NCBI Taxonomy" id="478780"/>
    <lineage>
        <taxon>Bacteria</taxon>
        <taxon>Bacillati</taxon>
        <taxon>Actinomycetota</taxon>
        <taxon>Actinomycetes</taxon>
        <taxon>Micrococcales</taxon>
        <taxon>Cellulomonadaceae</taxon>
        <taxon>Cellulomonas</taxon>
    </lineage>
</organism>
<proteinExistence type="predicted"/>
<protein>
    <submittedName>
        <fullName evidence="1">Uncharacterized protein</fullName>
    </submittedName>
</protein>
<comment type="caution">
    <text evidence="1">The sequence shown here is derived from an EMBL/GenBank/DDBJ whole genome shotgun (WGS) entry which is preliminary data.</text>
</comment>
<accession>A0ABQ4DN85</accession>
<reference evidence="1 2" key="1">
    <citation type="submission" date="2021-01" db="EMBL/GenBank/DDBJ databases">
        <title>Whole genome shotgun sequence of Cellulomonas phragmiteti NBRC 110785.</title>
        <authorList>
            <person name="Komaki H."/>
            <person name="Tamura T."/>
        </authorList>
    </citation>
    <scope>NUCLEOTIDE SEQUENCE [LARGE SCALE GENOMIC DNA]</scope>
    <source>
        <strain evidence="1 2">NBRC 110785</strain>
    </source>
</reference>
<keyword evidence="2" id="KW-1185">Reference proteome</keyword>
<name>A0ABQ4DN85_9CELL</name>
<dbReference type="RefSeq" id="WP_203674803.1">
    <property type="nucleotide sequence ID" value="NZ_BONP01000015.1"/>
</dbReference>
<dbReference type="Proteomes" id="UP000614741">
    <property type="component" value="Unassembled WGS sequence"/>
</dbReference>
<sequence length="236" mass="24793">MTPHRRVVDDDFADRLTRVMQDRAATAPDVDTVAAALRARAREQDARPASVVALHRGGRVVAAGLVTGSLAVAGAGAAAAANPYSEVARAVETAVQAVGIDWSPMPAGYTRDQHDAFWDAGYVGPEVDQLMQLWDVDALEAKARAGQMILDGQEPPVAPGPLTTVQGAAGSTVEYTLEQYDALWGSGYLYEDVEALVALWGVEETEAKARAGQMILDGVTPPVAPSGTPEGYHRGG</sequence>
<evidence type="ECO:0000313" key="1">
    <source>
        <dbReference type="EMBL" id="GIG40798.1"/>
    </source>
</evidence>
<gene>
    <name evidence="1" type="ORF">Cph01nite_25600</name>
</gene>
<evidence type="ECO:0000313" key="2">
    <source>
        <dbReference type="Proteomes" id="UP000614741"/>
    </source>
</evidence>